<comment type="caution">
    <text evidence="1">The sequence shown here is derived from an EMBL/GenBank/DDBJ whole genome shotgun (WGS) entry which is preliminary data.</text>
</comment>
<organism evidence="1 2">
    <name type="scientific">Vibrio nigripulchritudo SOn1</name>
    <dbReference type="NCBI Taxonomy" id="1238450"/>
    <lineage>
        <taxon>Bacteria</taxon>
        <taxon>Pseudomonadati</taxon>
        <taxon>Pseudomonadota</taxon>
        <taxon>Gammaproteobacteria</taxon>
        <taxon>Vibrionales</taxon>
        <taxon>Vibrionaceae</taxon>
        <taxon>Vibrio</taxon>
    </lineage>
</organism>
<evidence type="ECO:0000313" key="1">
    <source>
        <dbReference type="EMBL" id="CCO47457.1"/>
    </source>
</evidence>
<evidence type="ECO:0000313" key="2">
    <source>
        <dbReference type="Proteomes" id="UP000018211"/>
    </source>
</evidence>
<dbReference type="EMBL" id="CAOF01000120">
    <property type="protein sequence ID" value="CCO47457.1"/>
    <property type="molecule type" value="Genomic_DNA"/>
</dbReference>
<dbReference type="AlphaFoldDB" id="A0AAV2VRW5"/>
<name>A0AAV2VRW5_9VIBR</name>
<reference evidence="1 2" key="1">
    <citation type="journal article" date="2013" name="ISME J.">
        <title>Comparative genomics of pathogenic lineages of Vibrio nigripulchritudo identifies virulence-associated traits.</title>
        <authorList>
            <person name="Goudenege D."/>
            <person name="Labreuche Y."/>
            <person name="Krin E."/>
            <person name="Ansquer D."/>
            <person name="Mangenot S."/>
            <person name="Calteau A."/>
            <person name="Medigue C."/>
            <person name="Mazel D."/>
            <person name="Polz M.F."/>
            <person name="Le Roux F."/>
        </authorList>
    </citation>
    <scope>NUCLEOTIDE SEQUENCE [LARGE SCALE GENOMIC DNA]</scope>
    <source>
        <strain evidence="1 2">SOn1</strain>
    </source>
</reference>
<protein>
    <submittedName>
        <fullName evidence="1">Uncharacterized protein</fullName>
    </submittedName>
</protein>
<gene>
    <name evidence="1" type="ORF">VIBNISOn1_30152</name>
</gene>
<dbReference type="Proteomes" id="UP000018211">
    <property type="component" value="Unassembled WGS sequence"/>
</dbReference>
<accession>A0AAV2VRW5</accession>
<sequence length="125" mass="13981">MKSVAMVSVLVLGGLAIYFFISQNHSDPEIHQNQTVELDSTESVINQTDDLFSDDISYPSPVVELQQTLAHGIQNLDAPELPLVQGDLRDFSEKNMPDDIPPPEELQKLNQELERLESLMESSTN</sequence>
<dbReference type="RefSeq" id="WP_022612267.1">
    <property type="nucleotide sequence ID" value="NZ_LK391965.1"/>
</dbReference>
<proteinExistence type="predicted"/>